<proteinExistence type="predicted"/>
<feature type="compositionally biased region" description="Low complexity" evidence="1">
    <location>
        <begin position="121"/>
        <end position="133"/>
    </location>
</feature>
<reference evidence="2 3" key="1">
    <citation type="submission" date="2013-07" db="EMBL/GenBank/DDBJ databases">
        <title>The Genome Sequence of Kwoniella mangroviensis CBS10435.</title>
        <authorList>
            <consortium name="The Broad Institute Genome Sequencing Platform"/>
            <person name="Cuomo C."/>
            <person name="Litvintseva A."/>
            <person name="Chen Y."/>
            <person name="Heitman J."/>
            <person name="Sun S."/>
            <person name="Springer D."/>
            <person name="Dromer F."/>
            <person name="Young S.K."/>
            <person name="Zeng Q."/>
            <person name="Gargeya S."/>
            <person name="Fitzgerald M."/>
            <person name="Abouelleil A."/>
            <person name="Alvarado L."/>
            <person name="Berlin A.M."/>
            <person name="Chapman S.B."/>
            <person name="Dewar J."/>
            <person name="Goldberg J."/>
            <person name="Griggs A."/>
            <person name="Gujja S."/>
            <person name="Hansen M."/>
            <person name="Howarth C."/>
            <person name="Imamovic A."/>
            <person name="Larimer J."/>
            <person name="McCowan C."/>
            <person name="Murphy C."/>
            <person name="Pearson M."/>
            <person name="Priest M."/>
            <person name="Roberts A."/>
            <person name="Saif S."/>
            <person name="Shea T."/>
            <person name="Sykes S."/>
            <person name="Wortman J."/>
            <person name="Nusbaum C."/>
            <person name="Birren B."/>
        </authorList>
    </citation>
    <scope>NUCLEOTIDE SEQUENCE [LARGE SCALE GENOMIC DNA]</scope>
    <source>
        <strain evidence="2 3">CBS 10435</strain>
    </source>
</reference>
<dbReference type="AlphaFoldDB" id="A0A1B9J1N3"/>
<feature type="compositionally biased region" description="Low complexity" evidence="1">
    <location>
        <begin position="32"/>
        <end position="56"/>
    </location>
</feature>
<organism evidence="2 3">
    <name type="scientific">Kwoniella mangroviensis CBS 10435</name>
    <dbReference type="NCBI Taxonomy" id="1331196"/>
    <lineage>
        <taxon>Eukaryota</taxon>
        <taxon>Fungi</taxon>
        <taxon>Dikarya</taxon>
        <taxon>Basidiomycota</taxon>
        <taxon>Agaricomycotina</taxon>
        <taxon>Tremellomycetes</taxon>
        <taxon>Tremellales</taxon>
        <taxon>Cryptococcaceae</taxon>
        <taxon>Kwoniella</taxon>
    </lineage>
</organism>
<evidence type="ECO:0000256" key="1">
    <source>
        <dbReference type="SAM" id="MobiDB-lite"/>
    </source>
</evidence>
<keyword evidence="3" id="KW-1185">Reference proteome</keyword>
<protein>
    <submittedName>
        <fullName evidence="2">Uncharacterized protein</fullName>
    </submittedName>
</protein>
<dbReference type="EMBL" id="KI669459">
    <property type="protein sequence ID" value="OCF61675.1"/>
    <property type="molecule type" value="Genomic_DNA"/>
</dbReference>
<feature type="compositionally biased region" description="Polar residues" evidence="1">
    <location>
        <begin position="69"/>
        <end position="82"/>
    </location>
</feature>
<feature type="region of interest" description="Disordered" evidence="1">
    <location>
        <begin position="111"/>
        <end position="133"/>
    </location>
</feature>
<name>A0A1B9J1N3_9TREE</name>
<sequence length="173" mass="18805">MNPNKSWANVGGYQYGYAYPPTPPMSPPSRPPAQAQNPYAGQAQNPASQQAANPNPFGAGNIPSVLMPNPSTGGFSSLNQPNLSPENGWTSISPYQRHSWITVTDLPANMGQSSSSLTSYQAPPSQAASSSSSNKATKHWECEFCDTRRNENDGLLWCHKCRTYTKTLWREGP</sequence>
<accession>A0A1B9J1N3</accession>
<feature type="compositionally biased region" description="Pro residues" evidence="1">
    <location>
        <begin position="20"/>
        <end position="31"/>
    </location>
</feature>
<feature type="region of interest" description="Disordered" evidence="1">
    <location>
        <begin position="18"/>
        <end position="82"/>
    </location>
</feature>
<gene>
    <name evidence="2" type="ORF">L486_01333</name>
</gene>
<evidence type="ECO:0000313" key="2">
    <source>
        <dbReference type="EMBL" id="OCF61675.1"/>
    </source>
</evidence>
<feature type="compositionally biased region" description="Polar residues" evidence="1">
    <location>
        <begin position="111"/>
        <end position="120"/>
    </location>
</feature>
<evidence type="ECO:0000313" key="3">
    <source>
        <dbReference type="Proteomes" id="UP000092583"/>
    </source>
</evidence>
<dbReference type="Proteomes" id="UP000092583">
    <property type="component" value="Unassembled WGS sequence"/>
</dbReference>
<dbReference type="OrthoDB" id="10469290at2759"/>
<reference evidence="3" key="2">
    <citation type="submission" date="2013-12" db="EMBL/GenBank/DDBJ databases">
        <title>Evolution of pathogenesis and genome organization in the Tremellales.</title>
        <authorList>
            <person name="Cuomo C."/>
            <person name="Litvintseva A."/>
            <person name="Heitman J."/>
            <person name="Chen Y."/>
            <person name="Sun S."/>
            <person name="Springer D."/>
            <person name="Dromer F."/>
            <person name="Young S."/>
            <person name="Zeng Q."/>
            <person name="Chapman S."/>
            <person name="Gujja S."/>
            <person name="Saif S."/>
            <person name="Birren B."/>
        </authorList>
    </citation>
    <scope>NUCLEOTIDE SEQUENCE [LARGE SCALE GENOMIC DNA]</scope>
    <source>
        <strain evidence="3">CBS 10435</strain>
    </source>
</reference>